<dbReference type="Gene3D" id="3.40.630.30">
    <property type="match status" value="1"/>
</dbReference>
<sequence length="188" mass="21103">MTTVATARPVDEAAVRALQEEAIAWLRSRGTDQWQNLRPARHGTGRSLAEAISRGEVYLVRDGARIIGTVTVDDYADPEFWTPEDDPADALYIHRMVVARSSSGQDVGGQMIAWALDRTRALGRTWLRLDAWRTNPALHDYYLQHGFEHLRTVPLAHRGSGTLFQRRASELDRTTDESQGTPDTHKGK</sequence>
<dbReference type="EC" id="2.3.-.-" evidence="5"/>
<dbReference type="GO" id="GO:0016746">
    <property type="term" value="F:acyltransferase activity"/>
    <property type="evidence" value="ECO:0007669"/>
    <property type="project" value="UniProtKB-KW"/>
</dbReference>
<feature type="domain" description="N-acetyltransferase" evidence="4">
    <location>
        <begin position="2"/>
        <end position="169"/>
    </location>
</feature>
<dbReference type="InterPro" id="IPR050832">
    <property type="entry name" value="Bact_Acetyltransf"/>
</dbReference>
<evidence type="ECO:0000313" key="6">
    <source>
        <dbReference type="Proteomes" id="UP001597338"/>
    </source>
</evidence>
<proteinExistence type="predicted"/>
<keyword evidence="1 5" id="KW-0808">Transferase</keyword>
<dbReference type="Pfam" id="PF13508">
    <property type="entry name" value="Acetyltransf_7"/>
    <property type="match status" value="1"/>
</dbReference>
<dbReference type="Proteomes" id="UP001597338">
    <property type="component" value="Unassembled WGS sequence"/>
</dbReference>
<feature type="compositionally biased region" description="Basic and acidic residues" evidence="3">
    <location>
        <begin position="167"/>
        <end position="176"/>
    </location>
</feature>
<accession>A0ABW4V169</accession>
<evidence type="ECO:0000313" key="5">
    <source>
        <dbReference type="EMBL" id="MFD2024034.1"/>
    </source>
</evidence>
<gene>
    <name evidence="5" type="ORF">ACFSL2_00765</name>
</gene>
<dbReference type="EMBL" id="JBHUHF010000001">
    <property type="protein sequence ID" value="MFD2024034.1"/>
    <property type="molecule type" value="Genomic_DNA"/>
</dbReference>
<dbReference type="PANTHER" id="PTHR43877">
    <property type="entry name" value="AMINOALKYLPHOSPHONATE N-ACETYLTRANSFERASE-RELATED-RELATED"/>
    <property type="match status" value="1"/>
</dbReference>
<reference evidence="6" key="1">
    <citation type="journal article" date="2019" name="Int. J. Syst. Evol. Microbiol.">
        <title>The Global Catalogue of Microorganisms (GCM) 10K type strain sequencing project: providing services to taxonomists for standard genome sequencing and annotation.</title>
        <authorList>
            <consortium name="The Broad Institute Genomics Platform"/>
            <consortium name="The Broad Institute Genome Sequencing Center for Infectious Disease"/>
            <person name="Wu L."/>
            <person name="Ma J."/>
        </authorList>
    </citation>
    <scope>NUCLEOTIDE SEQUENCE [LARGE SCALE GENOMIC DNA]</scope>
    <source>
        <strain evidence="6">CCM 7043</strain>
    </source>
</reference>
<keyword evidence="2 5" id="KW-0012">Acyltransferase</keyword>
<organism evidence="5 6">
    <name type="scientific">Promicromonospora aerolata</name>
    <dbReference type="NCBI Taxonomy" id="195749"/>
    <lineage>
        <taxon>Bacteria</taxon>
        <taxon>Bacillati</taxon>
        <taxon>Actinomycetota</taxon>
        <taxon>Actinomycetes</taxon>
        <taxon>Micrococcales</taxon>
        <taxon>Promicromonosporaceae</taxon>
        <taxon>Promicromonospora</taxon>
    </lineage>
</organism>
<dbReference type="SUPFAM" id="SSF55729">
    <property type="entry name" value="Acyl-CoA N-acyltransferases (Nat)"/>
    <property type="match status" value="1"/>
</dbReference>
<dbReference type="RefSeq" id="WP_377179110.1">
    <property type="nucleotide sequence ID" value="NZ_JBHUHF010000001.1"/>
</dbReference>
<evidence type="ECO:0000259" key="4">
    <source>
        <dbReference type="PROSITE" id="PS51186"/>
    </source>
</evidence>
<comment type="caution">
    <text evidence="5">The sequence shown here is derived from an EMBL/GenBank/DDBJ whole genome shotgun (WGS) entry which is preliminary data.</text>
</comment>
<dbReference type="InterPro" id="IPR016181">
    <property type="entry name" value="Acyl_CoA_acyltransferase"/>
</dbReference>
<dbReference type="InterPro" id="IPR000182">
    <property type="entry name" value="GNAT_dom"/>
</dbReference>
<evidence type="ECO:0000256" key="2">
    <source>
        <dbReference type="ARBA" id="ARBA00023315"/>
    </source>
</evidence>
<feature type="region of interest" description="Disordered" evidence="3">
    <location>
        <begin position="167"/>
        <end position="188"/>
    </location>
</feature>
<dbReference type="PROSITE" id="PS51186">
    <property type="entry name" value="GNAT"/>
    <property type="match status" value="1"/>
</dbReference>
<name>A0ABW4V169_9MICO</name>
<evidence type="ECO:0000256" key="3">
    <source>
        <dbReference type="SAM" id="MobiDB-lite"/>
    </source>
</evidence>
<evidence type="ECO:0000256" key="1">
    <source>
        <dbReference type="ARBA" id="ARBA00022679"/>
    </source>
</evidence>
<keyword evidence="6" id="KW-1185">Reference proteome</keyword>
<protein>
    <submittedName>
        <fullName evidence="5">GNAT family N-acetyltransferase</fullName>
        <ecNumber evidence="5">2.3.-.-</ecNumber>
    </submittedName>
</protein>